<evidence type="ECO:0000256" key="1">
    <source>
        <dbReference type="SAM" id="MobiDB-lite"/>
    </source>
</evidence>
<accession>A0A1H3N3J7</accession>
<evidence type="ECO:0000313" key="3">
    <source>
        <dbReference type="Proteomes" id="UP000183918"/>
    </source>
</evidence>
<protein>
    <submittedName>
        <fullName evidence="2">Uncharacterized protein</fullName>
    </submittedName>
</protein>
<dbReference type="AlphaFoldDB" id="A0A1H3N3J7"/>
<sequence length="63" mass="7026">MSYNKSSINSIYLIHPPQPAKGDGQKNNSKKQKNDGGFKDFFDSANETLLESSDSEEETSKNK</sequence>
<name>A0A1H3N3J7_9FIRM</name>
<keyword evidence="3" id="KW-1185">Reference proteome</keyword>
<dbReference type="RefSeq" id="WP_074719243.1">
    <property type="nucleotide sequence ID" value="NZ_FNPG01000046.1"/>
</dbReference>
<dbReference type="Proteomes" id="UP000183918">
    <property type="component" value="Unassembled WGS sequence"/>
</dbReference>
<reference evidence="2 3" key="1">
    <citation type="submission" date="2016-10" db="EMBL/GenBank/DDBJ databases">
        <authorList>
            <person name="de Groot N.N."/>
        </authorList>
    </citation>
    <scope>NUCLEOTIDE SEQUENCE [LARGE SCALE GENOMIC DNA]</scope>
    <source>
        <strain evidence="2 3">DSM 14045</strain>
    </source>
</reference>
<feature type="compositionally biased region" description="Polar residues" evidence="1">
    <location>
        <begin position="1"/>
        <end position="10"/>
    </location>
</feature>
<feature type="compositionally biased region" description="Basic and acidic residues" evidence="1">
    <location>
        <begin position="32"/>
        <end position="42"/>
    </location>
</feature>
<organism evidence="2 3">
    <name type="scientific">Lachnobacterium bovis DSM 14045</name>
    <dbReference type="NCBI Taxonomy" id="1122142"/>
    <lineage>
        <taxon>Bacteria</taxon>
        <taxon>Bacillati</taxon>
        <taxon>Bacillota</taxon>
        <taxon>Clostridia</taxon>
        <taxon>Lachnospirales</taxon>
        <taxon>Lachnospiraceae</taxon>
        <taxon>Lachnobacterium</taxon>
    </lineage>
</organism>
<proteinExistence type="predicted"/>
<gene>
    <name evidence="2" type="ORF">SAMN02910414_02459</name>
</gene>
<dbReference type="EMBL" id="FNPG01000046">
    <property type="protein sequence ID" value="SDY82819.1"/>
    <property type="molecule type" value="Genomic_DNA"/>
</dbReference>
<feature type="region of interest" description="Disordered" evidence="1">
    <location>
        <begin position="1"/>
        <end position="63"/>
    </location>
</feature>
<evidence type="ECO:0000313" key="2">
    <source>
        <dbReference type="EMBL" id="SDY82819.1"/>
    </source>
</evidence>